<sequence>MRGYETLEQVWSRWANTSEPHLTPEIFAPSIAAYRDTFKTWLDKPSNRSFVVAADSRDEALAFLACLFDDTELCQFKDLAAVFTSPEALRTLIASSVPFIPIVHSEDAERELIDAHRRLHCIVYRPRNAADTEADIKLDLLSYEAFKKALTSMGIEEGDVDRLARESGRSPTILRRRLSQNAAIRMPVWAGDDDKAKALVPMALIGAWHAETEADRKIVSNVADRKYETIEVDIARLLRFDDSPVWSAGHYRGVASKIDALFAIARMVTPADLTRFFVAAEYVLSESDPALELPEKDRWAAALYDKTRDHSSALRTGICETLVILSVHGNNLFQSRLGIDVAGRVAVLIRKLLTPLTLEKLLSHDRDLPRYAEAAPDEFLKIIEDDLRRNDPVVFGLLKPVDSSLFGVSPSRTGLLWGLECLAWKPQNLPRVSAILARLSRLKIDDNWANKPDASLQAIFRSWMPQTAASVEQRIKVLEMLTKRFPDVVWEICIEQIKPGSRIGHYSYRPNWRGDASGAGQVVKRKEMYDFNRKALDLLIAWPSHDEKTLGDLVESLQGMPEEDQTKVWNLIDEWSKNAGESAKAALRERIRQFAFTRRSRHRKLEEATRDRAREAYDRLRPQDPVIRHGWLFADHWVQESIDEIEEEDFDYRKRDERIDRLRHEAMTDIWTEHGFEGVKELIAGSSAAGVIGRYAASCVTGVKPRVDFIRRCLSLGGDLRSKAEWCLQGFLLVIGDDSRAEVLQTAAEELPAEERKRLFVCAPFQASTWRLLDGYGEDIRAGYWKDVFPSRGRHTPAELTELIDSLLEARRPRAAFHAVHMDFKDIETSRLKRLLRDVVTVDAEPAGHFKLDSYYISEALDSLDGRADVTRDEMAQLEFLFIDALDDSEYGIPNLERQLAKSPVLFVQAVALAYKRSDEGEDPPEWRIENPEQRAAVALAAHRLLDQITKIPGTDENRKIDAAALAAWLAEVRRLCREYARAEIGDHCLGQLLAKAPVGETGLWPCEAVCEVMEGIASPEIGRGFYIGVHNSRGVHWRGEGGDQERELAAKYRALAERLYFDYPYVGGILEEIAESYEHEARWHDSKARISKRLGD</sequence>
<name>A0ABQ4N7L5_9BACL</name>
<organism evidence="1 2">
    <name type="scientific">Paenibacillus cisolokensis</name>
    <dbReference type="NCBI Taxonomy" id="1658519"/>
    <lineage>
        <taxon>Bacteria</taxon>
        <taxon>Bacillati</taxon>
        <taxon>Bacillota</taxon>
        <taxon>Bacilli</taxon>
        <taxon>Bacillales</taxon>
        <taxon>Paenibacillaceae</taxon>
        <taxon>Paenibacillus</taxon>
    </lineage>
</organism>
<keyword evidence="2" id="KW-1185">Reference proteome</keyword>
<evidence type="ECO:0000313" key="2">
    <source>
        <dbReference type="Proteomes" id="UP000680304"/>
    </source>
</evidence>
<dbReference type="EMBL" id="BOVJ01000075">
    <property type="protein sequence ID" value="GIQ63933.1"/>
    <property type="molecule type" value="Genomic_DNA"/>
</dbReference>
<gene>
    <name evidence="1" type="ORF">PACILC2_25010</name>
</gene>
<proteinExistence type="predicted"/>
<protein>
    <recommendedName>
        <fullName evidence="3">Addiction module antitoxin</fullName>
    </recommendedName>
</protein>
<reference evidence="1 2" key="1">
    <citation type="submission" date="2021-04" db="EMBL/GenBank/DDBJ databases">
        <title>Draft genome sequence of Paenibacillus cisolokensis, LC2-13A.</title>
        <authorList>
            <person name="Uke A."/>
            <person name="Chhe C."/>
            <person name="Baramee S."/>
            <person name="Kosugi A."/>
        </authorList>
    </citation>
    <scope>NUCLEOTIDE SEQUENCE [LARGE SCALE GENOMIC DNA]</scope>
    <source>
        <strain evidence="1 2">LC2-13A</strain>
    </source>
</reference>
<evidence type="ECO:0008006" key="3">
    <source>
        <dbReference type="Google" id="ProtNLM"/>
    </source>
</evidence>
<accession>A0ABQ4N7L5</accession>
<evidence type="ECO:0000313" key="1">
    <source>
        <dbReference type="EMBL" id="GIQ63933.1"/>
    </source>
</evidence>
<comment type="caution">
    <text evidence="1">The sequence shown here is derived from an EMBL/GenBank/DDBJ whole genome shotgun (WGS) entry which is preliminary data.</text>
</comment>
<dbReference type="Proteomes" id="UP000680304">
    <property type="component" value="Unassembled WGS sequence"/>
</dbReference>